<feature type="coiled-coil region" evidence="1">
    <location>
        <begin position="83"/>
        <end position="117"/>
    </location>
</feature>
<proteinExistence type="predicted"/>
<name>A0AAW0QZR6_9PEZI</name>
<comment type="caution">
    <text evidence="2">The sequence shown here is derived from an EMBL/GenBank/DDBJ whole genome shotgun (WGS) entry which is preliminary data.</text>
</comment>
<gene>
    <name evidence="2" type="ORF">PG999_004592</name>
</gene>
<keyword evidence="3" id="KW-1185">Reference proteome</keyword>
<evidence type="ECO:0000256" key="1">
    <source>
        <dbReference type="SAM" id="Coils"/>
    </source>
</evidence>
<keyword evidence="1" id="KW-0175">Coiled coil</keyword>
<reference evidence="2 3" key="1">
    <citation type="submission" date="2023-01" db="EMBL/GenBank/DDBJ databases">
        <title>Analysis of 21 Apiospora genomes using comparative genomics revels a genus with tremendous synthesis potential of carbohydrate active enzymes and secondary metabolites.</title>
        <authorList>
            <person name="Sorensen T."/>
        </authorList>
    </citation>
    <scope>NUCLEOTIDE SEQUENCE [LARGE SCALE GENOMIC DNA]</scope>
    <source>
        <strain evidence="2 3">CBS 117206</strain>
    </source>
</reference>
<sequence length="127" mass="14446">MSVLRRIGVRIDPSEVRLITSEKDAYGWQRLPEAEPLFAKHLSDHSVGAYRKICEGVGRTFEAVVSPHHNHEEVRSIRKTPGNGTFTSRINSLTAEIDRLESELRGCNESLQAERDAPRAREFEDNF</sequence>
<dbReference type="Proteomes" id="UP001392437">
    <property type="component" value="Unassembled WGS sequence"/>
</dbReference>
<protein>
    <submittedName>
        <fullName evidence="2">Uncharacterized protein</fullName>
    </submittedName>
</protein>
<dbReference type="AlphaFoldDB" id="A0AAW0QZR6"/>
<accession>A0AAW0QZR6</accession>
<dbReference type="EMBL" id="JAQQWP010000004">
    <property type="protein sequence ID" value="KAK8120472.1"/>
    <property type="molecule type" value="Genomic_DNA"/>
</dbReference>
<evidence type="ECO:0000313" key="2">
    <source>
        <dbReference type="EMBL" id="KAK8120472.1"/>
    </source>
</evidence>
<organism evidence="2 3">
    <name type="scientific">Apiospora kogelbergensis</name>
    <dbReference type="NCBI Taxonomy" id="1337665"/>
    <lineage>
        <taxon>Eukaryota</taxon>
        <taxon>Fungi</taxon>
        <taxon>Dikarya</taxon>
        <taxon>Ascomycota</taxon>
        <taxon>Pezizomycotina</taxon>
        <taxon>Sordariomycetes</taxon>
        <taxon>Xylariomycetidae</taxon>
        <taxon>Amphisphaeriales</taxon>
        <taxon>Apiosporaceae</taxon>
        <taxon>Apiospora</taxon>
    </lineage>
</organism>
<evidence type="ECO:0000313" key="3">
    <source>
        <dbReference type="Proteomes" id="UP001392437"/>
    </source>
</evidence>